<dbReference type="InterPro" id="IPR003195">
    <property type="entry name" value="TFIID_TAF13"/>
</dbReference>
<keyword evidence="2" id="KW-0805">Transcription regulation</keyword>
<keyword evidence="4" id="KW-0539">Nucleus</keyword>
<feature type="compositionally biased region" description="Basic residues" evidence="7">
    <location>
        <begin position="159"/>
        <end position="168"/>
    </location>
</feature>
<dbReference type="GO" id="GO:0045944">
    <property type="term" value="P:positive regulation of transcription by RNA polymerase II"/>
    <property type="evidence" value="ECO:0007669"/>
    <property type="project" value="EnsemblFungi"/>
</dbReference>
<evidence type="ECO:0000256" key="7">
    <source>
        <dbReference type="SAM" id="MobiDB-lite"/>
    </source>
</evidence>
<gene>
    <name evidence="8" type="primary">KNAG0G03640</name>
    <name evidence="8" type="ordered locus">KNAG_0G03640</name>
</gene>
<feature type="compositionally biased region" description="Acidic residues" evidence="7">
    <location>
        <begin position="114"/>
        <end position="138"/>
    </location>
</feature>
<evidence type="ECO:0000256" key="1">
    <source>
        <dbReference type="ARBA" id="ARBA00004123"/>
    </source>
</evidence>
<dbReference type="OMA" id="QLMKDAD"/>
<evidence type="ECO:0000313" key="8">
    <source>
        <dbReference type="EMBL" id="CCK71421.1"/>
    </source>
</evidence>
<dbReference type="HOGENOM" id="CLU_076665_0_2_1"/>
<accession>J7S9B2</accession>
<keyword evidence="9" id="KW-1185">Reference proteome</keyword>
<organism evidence="8 9">
    <name type="scientific">Huiozyma naganishii (strain ATCC MYA-139 / BCRC 22969 / CBS 8797 / KCTC 17520 / NBRC 10181 / NCYC 3082 / Yp74L-3)</name>
    <name type="common">Yeast</name>
    <name type="synonym">Kazachstania naganishii</name>
    <dbReference type="NCBI Taxonomy" id="1071383"/>
    <lineage>
        <taxon>Eukaryota</taxon>
        <taxon>Fungi</taxon>
        <taxon>Dikarya</taxon>
        <taxon>Ascomycota</taxon>
        <taxon>Saccharomycotina</taxon>
        <taxon>Saccharomycetes</taxon>
        <taxon>Saccharomycetales</taxon>
        <taxon>Saccharomycetaceae</taxon>
        <taxon>Huiozyma</taxon>
    </lineage>
</organism>
<evidence type="ECO:0000256" key="5">
    <source>
        <dbReference type="ARBA" id="ARBA00038392"/>
    </source>
</evidence>
<protein>
    <recommendedName>
        <fullName evidence="6">Transcription initiation factor TFIID subunit 13</fullName>
    </recommendedName>
</protein>
<dbReference type="GO" id="GO:0046982">
    <property type="term" value="F:protein heterodimerization activity"/>
    <property type="evidence" value="ECO:0007669"/>
    <property type="project" value="InterPro"/>
</dbReference>
<comment type="similarity">
    <text evidence="5">Belongs to the TAF13 family.</text>
</comment>
<dbReference type="STRING" id="1071383.J7S9B2"/>
<dbReference type="CDD" id="cd07978">
    <property type="entry name" value="HFD_TAF13"/>
    <property type="match status" value="1"/>
</dbReference>
<dbReference type="EMBL" id="HE978320">
    <property type="protein sequence ID" value="CCK71421.1"/>
    <property type="molecule type" value="Genomic_DNA"/>
</dbReference>
<evidence type="ECO:0000256" key="3">
    <source>
        <dbReference type="ARBA" id="ARBA00023163"/>
    </source>
</evidence>
<dbReference type="eggNOG" id="KOG3901">
    <property type="taxonomic scope" value="Eukaryota"/>
</dbReference>
<evidence type="ECO:0000256" key="2">
    <source>
        <dbReference type="ARBA" id="ARBA00023015"/>
    </source>
</evidence>
<evidence type="ECO:0000256" key="4">
    <source>
        <dbReference type="ARBA" id="ARBA00023242"/>
    </source>
</evidence>
<dbReference type="GO" id="GO:0005669">
    <property type="term" value="C:transcription factor TFIID complex"/>
    <property type="evidence" value="ECO:0007669"/>
    <property type="project" value="EnsemblFungi"/>
</dbReference>
<reference evidence="9" key="2">
    <citation type="submission" date="2012-08" db="EMBL/GenBank/DDBJ databases">
        <title>Genome sequence of Kazachstania naganishii.</title>
        <authorList>
            <person name="Gordon J.L."/>
            <person name="Armisen D."/>
            <person name="Proux-Wera E."/>
            <person name="OhEigeartaigh S.S."/>
            <person name="Byrne K.P."/>
            <person name="Wolfe K.H."/>
        </authorList>
    </citation>
    <scope>NUCLEOTIDE SEQUENCE [LARGE SCALE GENOMIC DNA]</scope>
    <source>
        <strain evidence="9">ATCC MYA-139 / BCRC 22969 / CBS 8797 / CCRC 22969 / KCTC 17520 / NBRC 10181 / NCYC 3082</strain>
    </source>
</reference>
<dbReference type="PANTHER" id="PTHR11380">
    <property type="entry name" value="TRANSCRIPTION INITIATION FACTOR TFIID/SUPT3-RELATED"/>
    <property type="match status" value="1"/>
</dbReference>
<dbReference type="SUPFAM" id="SSF47113">
    <property type="entry name" value="Histone-fold"/>
    <property type="match status" value="1"/>
</dbReference>
<dbReference type="Pfam" id="PF02269">
    <property type="entry name" value="TFIID-18kDa"/>
    <property type="match status" value="1"/>
</dbReference>
<reference evidence="8 9" key="1">
    <citation type="journal article" date="2011" name="Proc. Natl. Acad. Sci. U.S.A.">
        <title>Evolutionary erosion of yeast sex chromosomes by mating-type switching accidents.</title>
        <authorList>
            <person name="Gordon J.L."/>
            <person name="Armisen D."/>
            <person name="Proux-Wera E."/>
            <person name="Oheigeartaigh S.S."/>
            <person name="Byrne K.P."/>
            <person name="Wolfe K.H."/>
        </authorList>
    </citation>
    <scope>NUCLEOTIDE SEQUENCE [LARGE SCALE GENOMIC DNA]</scope>
    <source>
        <strain evidence="9">ATCC MYA-139 / BCRC 22969 / CBS 8797 / CCRC 22969 / KCTC 17520 / NBRC 10181 / NCYC 3082</strain>
    </source>
</reference>
<comment type="subcellular location">
    <subcellularLocation>
        <location evidence="1">Nucleus</location>
    </subcellularLocation>
</comment>
<dbReference type="Proteomes" id="UP000006310">
    <property type="component" value="Chromosome 7"/>
</dbReference>
<dbReference type="OrthoDB" id="10266074at2759"/>
<dbReference type="GeneID" id="34527144"/>
<dbReference type="PANTHER" id="PTHR11380:SF5">
    <property type="entry name" value="TRANSCRIPTION INITIATION FACTOR TFIID SUBUNIT 13"/>
    <property type="match status" value="1"/>
</dbReference>
<evidence type="ECO:0000313" key="9">
    <source>
        <dbReference type="Proteomes" id="UP000006310"/>
    </source>
</evidence>
<feature type="region of interest" description="Disordered" evidence="7">
    <location>
        <begin position="96"/>
        <end position="168"/>
    </location>
</feature>
<dbReference type="Gene3D" id="1.10.20.10">
    <property type="entry name" value="Histone, subunit A"/>
    <property type="match status" value="1"/>
</dbReference>
<evidence type="ECO:0000256" key="6">
    <source>
        <dbReference type="ARBA" id="ARBA00040136"/>
    </source>
</evidence>
<sequence length="168" mass="19360">MSKKIKKTNLFSKDVNSLLYAYGDVAQPLPETVQCVDDLLSGYLVDICTSAYRASRATGKNKVKLEDFKFVIRRDPIKLARASELISTNKLITEAKKQFNENDNQNAKRFRGGEEEEEDDEEEEEEDEDAEEDDDDENDHQPQQSNIRRSENKSGQKIRQNKKQKQAN</sequence>
<dbReference type="InterPro" id="IPR009072">
    <property type="entry name" value="Histone-fold"/>
</dbReference>
<dbReference type="KEGG" id="kng:KNAG_0G03640"/>
<name>J7S9B2_HUIN7</name>
<proteinExistence type="inferred from homology"/>
<dbReference type="RefSeq" id="XP_022465666.1">
    <property type="nucleotide sequence ID" value="XM_022609251.1"/>
</dbReference>
<keyword evidence="3" id="KW-0804">Transcription</keyword>
<dbReference type="GO" id="GO:0051123">
    <property type="term" value="P:RNA polymerase II preinitiation complex assembly"/>
    <property type="evidence" value="ECO:0007669"/>
    <property type="project" value="EnsemblFungi"/>
</dbReference>
<dbReference type="AlphaFoldDB" id="J7S9B2"/>